<evidence type="ECO:0000313" key="2">
    <source>
        <dbReference type="Proteomes" id="UP000009183"/>
    </source>
</evidence>
<protein>
    <submittedName>
        <fullName evidence="1">Uncharacterized protein</fullName>
    </submittedName>
</protein>
<dbReference type="Proteomes" id="UP000009183">
    <property type="component" value="Chromosome 13"/>
</dbReference>
<dbReference type="PaxDb" id="29760-VIT_13s0064g00350.t01"/>
<proteinExistence type="predicted"/>
<dbReference type="HOGENOM" id="CLU_3225660_0_0_1"/>
<dbReference type="InParanoid" id="D7T363"/>
<dbReference type="EMBL" id="FN595509">
    <property type="protein sequence ID" value="CBI24944.3"/>
    <property type="molecule type" value="Genomic_DNA"/>
</dbReference>
<keyword evidence="2" id="KW-1185">Reference proteome</keyword>
<evidence type="ECO:0000313" key="1">
    <source>
        <dbReference type="EMBL" id="CBI24944.3"/>
    </source>
</evidence>
<gene>
    <name evidence="1" type="ordered locus">VIT_13s0064g00350</name>
</gene>
<name>D7T363_VITVI</name>
<dbReference type="AlphaFoldDB" id="D7T363"/>
<reference evidence="2" key="1">
    <citation type="journal article" date="2007" name="Nature">
        <title>The grapevine genome sequence suggests ancestral hexaploidization in major angiosperm phyla.</title>
        <authorList>
            <consortium name="The French-Italian Public Consortium for Grapevine Genome Characterization."/>
            <person name="Jaillon O."/>
            <person name="Aury J.-M."/>
            <person name="Noel B."/>
            <person name="Policriti A."/>
            <person name="Clepet C."/>
            <person name="Casagrande A."/>
            <person name="Choisne N."/>
            <person name="Aubourg S."/>
            <person name="Vitulo N."/>
            <person name="Jubin C."/>
            <person name="Vezzi A."/>
            <person name="Legeai F."/>
            <person name="Hugueney P."/>
            <person name="Dasilva C."/>
            <person name="Horner D."/>
            <person name="Mica E."/>
            <person name="Jublot D."/>
            <person name="Poulain J."/>
            <person name="Bruyere C."/>
            <person name="Billault A."/>
            <person name="Segurens B."/>
            <person name="Gouyvenoux M."/>
            <person name="Ugarte E."/>
            <person name="Cattonaro F."/>
            <person name="Anthouard V."/>
            <person name="Vico V."/>
            <person name="Del Fabbro C."/>
            <person name="Alaux M."/>
            <person name="Di Gaspero G."/>
            <person name="Dumas V."/>
            <person name="Felice N."/>
            <person name="Paillard S."/>
            <person name="Juman I."/>
            <person name="Moroldo M."/>
            <person name="Scalabrin S."/>
            <person name="Canaguier A."/>
            <person name="Le Clainche I."/>
            <person name="Malacrida G."/>
            <person name="Durand E."/>
            <person name="Pesole G."/>
            <person name="Laucou V."/>
            <person name="Chatelet P."/>
            <person name="Merdinoglu D."/>
            <person name="Delledonne M."/>
            <person name="Pezzotti M."/>
            <person name="Lecharny A."/>
            <person name="Scarpelli C."/>
            <person name="Artiguenave F."/>
            <person name="Pe M.E."/>
            <person name="Valle G."/>
            <person name="Morgante M."/>
            <person name="Caboche M."/>
            <person name="Adam-Blondon A.-F."/>
            <person name="Weissenbach J."/>
            <person name="Quetier F."/>
            <person name="Wincker P."/>
        </authorList>
    </citation>
    <scope>NUCLEOTIDE SEQUENCE [LARGE SCALE GENOMIC DNA]</scope>
    <source>
        <strain evidence="2">cv. Pinot noir / PN40024</strain>
    </source>
</reference>
<organism evidence="1 2">
    <name type="scientific">Vitis vinifera</name>
    <name type="common">Grape</name>
    <dbReference type="NCBI Taxonomy" id="29760"/>
    <lineage>
        <taxon>Eukaryota</taxon>
        <taxon>Viridiplantae</taxon>
        <taxon>Streptophyta</taxon>
        <taxon>Embryophyta</taxon>
        <taxon>Tracheophyta</taxon>
        <taxon>Spermatophyta</taxon>
        <taxon>Magnoliopsida</taxon>
        <taxon>eudicotyledons</taxon>
        <taxon>Gunneridae</taxon>
        <taxon>Pentapetalae</taxon>
        <taxon>rosids</taxon>
        <taxon>Vitales</taxon>
        <taxon>Vitaceae</taxon>
        <taxon>Viteae</taxon>
        <taxon>Vitis</taxon>
    </lineage>
</organism>
<sequence>MIVENRFWVVEKGIMHHNTFLVHLTMMLFHNDQKKQSHQNQAMT</sequence>
<accession>D7T363</accession>